<dbReference type="Proteomes" id="UP000587880">
    <property type="component" value="Unassembled WGS sequence"/>
</dbReference>
<gene>
    <name evidence="1" type="ORF">HF849_15350</name>
</gene>
<proteinExistence type="predicted"/>
<evidence type="ECO:0000313" key="1">
    <source>
        <dbReference type="EMBL" id="NMF06098.1"/>
    </source>
</evidence>
<dbReference type="EMBL" id="JABAGD010000028">
    <property type="protein sequence ID" value="NMF06098.1"/>
    <property type="molecule type" value="Genomic_DNA"/>
</dbReference>
<accession>A0A1W7LVX7</accession>
<comment type="caution">
    <text evidence="1">The sequence shown here is derived from an EMBL/GenBank/DDBJ whole genome shotgun (WGS) entry which is preliminary data.</text>
</comment>
<protein>
    <submittedName>
        <fullName evidence="1">Uncharacterized protein</fullName>
    </submittedName>
</protein>
<organism evidence="1 2">
    <name type="scientific">Clostridium beijerinckii</name>
    <name type="common">Clostridium MP</name>
    <dbReference type="NCBI Taxonomy" id="1520"/>
    <lineage>
        <taxon>Bacteria</taxon>
        <taxon>Bacillati</taxon>
        <taxon>Bacillota</taxon>
        <taxon>Clostridia</taxon>
        <taxon>Eubacteriales</taxon>
        <taxon>Clostridiaceae</taxon>
        <taxon>Clostridium</taxon>
    </lineage>
</organism>
<dbReference type="RefSeq" id="WP_168982376.1">
    <property type="nucleotide sequence ID" value="NZ_JABAGD010000028.1"/>
</dbReference>
<name>A0A1W7LVX7_CLOBE</name>
<dbReference type="AlphaFoldDB" id="A0A1W7LVX7"/>
<sequence>MILIEGLLGWLKYSAINNEFYNSITQVRNAAEKFIRNINMIPTRQ</sequence>
<reference evidence="1 2" key="1">
    <citation type="submission" date="2020-04" db="EMBL/GenBank/DDBJ databases">
        <authorList>
            <person name="Hitch T.C.A."/>
            <person name="Wylensek D."/>
            <person name="Clavel T."/>
        </authorList>
    </citation>
    <scope>NUCLEOTIDE SEQUENCE [LARGE SCALE GENOMIC DNA]</scope>
    <source>
        <strain evidence="1 2">WB01_NA02</strain>
    </source>
</reference>
<evidence type="ECO:0000313" key="2">
    <source>
        <dbReference type="Proteomes" id="UP000587880"/>
    </source>
</evidence>